<dbReference type="PATRIC" id="fig|151081.8.peg.3"/>
<reference evidence="1 2" key="1">
    <citation type="journal article" date="2015" name="BMC Genomics">
        <title>Genome mining reveals unlocked bioactive potential of marine Gram-negative bacteria.</title>
        <authorList>
            <person name="Machado H."/>
            <person name="Sonnenschein E.C."/>
            <person name="Melchiorsen J."/>
            <person name="Gram L."/>
        </authorList>
    </citation>
    <scope>NUCLEOTIDE SEQUENCE [LARGE SCALE GENOMIC DNA]</scope>
    <source>
        <strain evidence="1 2">S3137</strain>
    </source>
</reference>
<dbReference type="Gene3D" id="3.40.50.10610">
    <property type="entry name" value="ABC-type transport auxiliary lipoprotein component"/>
    <property type="match status" value="1"/>
</dbReference>
<name>A0A0F4PZX2_9GAMM</name>
<evidence type="ECO:0000313" key="1">
    <source>
        <dbReference type="EMBL" id="KJZ01292.1"/>
    </source>
</evidence>
<evidence type="ECO:0000313" key="2">
    <source>
        <dbReference type="Proteomes" id="UP000033664"/>
    </source>
</evidence>
<protein>
    <recommendedName>
        <fullName evidence="3">Lipoprotein</fullName>
    </recommendedName>
</protein>
<dbReference type="AlphaFoldDB" id="A0A0F4PZX2"/>
<proteinExistence type="predicted"/>
<sequence>MYIGIQFNVVAVIQVKRIFLLFPSIVLLCSCTAVKFNPRYEQQQWHTVIVAPFSGDSSERTVSKRVDYQLSTLAGITVIPSYNVDMLLKQHDLQEQYEQHPREALFELAKKVNADGVIEGEVISNHANRSQAFHQVEITSRIVDTNNLAIVATSYEQNSALIGSLNELSMQSTDEIVAELQIALAKLGAQLP</sequence>
<keyword evidence="2" id="KW-1185">Reference proteome</keyword>
<gene>
    <name evidence="1" type="ORF">TW72_05600</name>
</gene>
<dbReference type="eggNOG" id="ENOG5033K0P">
    <property type="taxonomic scope" value="Bacteria"/>
</dbReference>
<dbReference type="Proteomes" id="UP000033664">
    <property type="component" value="Unassembled WGS sequence"/>
</dbReference>
<accession>A0A0F4PZX2</accession>
<dbReference type="EMBL" id="JXXZ01000004">
    <property type="protein sequence ID" value="KJZ01292.1"/>
    <property type="molecule type" value="Genomic_DNA"/>
</dbReference>
<evidence type="ECO:0008006" key="3">
    <source>
        <dbReference type="Google" id="ProtNLM"/>
    </source>
</evidence>
<organism evidence="1 2">
    <name type="scientific">Pseudoalteromonas ruthenica</name>
    <dbReference type="NCBI Taxonomy" id="151081"/>
    <lineage>
        <taxon>Bacteria</taxon>
        <taxon>Pseudomonadati</taxon>
        <taxon>Pseudomonadota</taxon>
        <taxon>Gammaproteobacteria</taxon>
        <taxon>Alteromonadales</taxon>
        <taxon>Pseudoalteromonadaceae</taxon>
        <taxon>Pseudoalteromonas</taxon>
    </lineage>
</organism>
<comment type="caution">
    <text evidence="1">The sequence shown here is derived from an EMBL/GenBank/DDBJ whole genome shotgun (WGS) entry which is preliminary data.</text>
</comment>